<reference evidence="2" key="2">
    <citation type="submission" date="2019-01" db="UniProtKB">
        <authorList>
            <consortium name="EnsemblPlants"/>
        </authorList>
    </citation>
    <scope>IDENTIFICATION</scope>
    <source>
        <strain evidence="2">cv. Heinz 1706</strain>
    </source>
</reference>
<name>A0A3Q7ECB5_SOLLC</name>
<dbReference type="AlphaFoldDB" id="A0A3Q7ECB5"/>
<evidence type="ECO:0000313" key="2">
    <source>
        <dbReference type="EnsemblPlants" id="Solyc01g017680.2.1"/>
    </source>
</evidence>
<keyword evidence="3" id="KW-1185">Reference proteome</keyword>
<dbReference type="Proteomes" id="UP000004994">
    <property type="component" value="Chromosome 1"/>
</dbReference>
<evidence type="ECO:0000256" key="1">
    <source>
        <dbReference type="SAM" id="Phobius"/>
    </source>
</evidence>
<proteinExistence type="predicted"/>
<protein>
    <submittedName>
        <fullName evidence="2">Uncharacterized protein</fullName>
    </submittedName>
</protein>
<dbReference type="EnsemblPlants" id="Solyc01g017680.2.1">
    <property type="protein sequence ID" value="Solyc01g017680.2.1"/>
    <property type="gene ID" value="Solyc01g017680.2"/>
</dbReference>
<sequence>PHLSYQDKIYQSFQSMIYKISLSRSVSINCLFSLMFIHLPRISLISWKLKKF</sequence>
<evidence type="ECO:0000313" key="3">
    <source>
        <dbReference type="Proteomes" id="UP000004994"/>
    </source>
</evidence>
<feature type="transmembrane region" description="Helical" evidence="1">
    <location>
        <begin position="26"/>
        <end position="47"/>
    </location>
</feature>
<dbReference type="PaxDb" id="4081-Solyc01g017680.1.1"/>
<keyword evidence="1" id="KW-0472">Membrane</keyword>
<accession>A0A3Q7ECB5</accession>
<dbReference type="InParanoid" id="A0A3Q7ECB5"/>
<dbReference type="Gramene" id="Solyc01g017680.2.1">
    <property type="protein sequence ID" value="Solyc01g017680.2.1"/>
    <property type="gene ID" value="Solyc01g017680.2"/>
</dbReference>
<keyword evidence="1" id="KW-1133">Transmembrane helix</keyword>
<keyword evidence="1" id="KW-0812">Transmembrane</keyword>
<reference evidence="2" key="1">
    <citation type="journal article" date="2012" name="Nature">
        <title>The tomato genome sequence provides insights into fleshy fruit evolution.</title>
        <authorList>
            <consortium name="Tomato Genome Consortium"/>
        </authorList>
    </citation>
    <scope>NUCLEOTIDE SEQUENCE [LARGE SCALE GENOMIC DNA]</scope>
    <source>
        <strain evidence="2">cv. Heinz 1706</strain>
    </source>
</reference>
<organism evidence="2">
    <name type="scientific">Solanum lycopersicum</name>
    <name type="common">Tomato</name>
    <name type="synonym">Lycopersicon esculentum</name>
    <dbReference type="NCBI Taxonomy" id="4081"/>
    <lineage>
        <taxon>Eukaryota</taxon>
        <taxon>Viridiplantae</taxon>
        <taxon>Streptophyta</taxon>
        <taxon>Embryophyta</taxon>
        <taxon>Tracheophyta</taxon>
        <taxon>Spermatophyta</taxon>
        <taxon>Magnoliopsida</taxon>
        <taxon>eudicotyledons</taxon>
        <taxon>Gunneridae</taxon>
        <taxon>Pentapetalae</taxon>
        <taxon>asterids</taxon>
        <taxon>lamiids</taxon>
        <taxon>Solanales</taxon>
        <taxon>Solanaceae</taxon>
        <taxon>Solanoideae</taxon>
        <taxon>Solaneae</taxon>
        <taxon>Solanum</taxon>
        <taxon>Solanum subgen. Lycopersicon</taxon>
    </lineage>
</organism>